<evidence type="ECO:0000256" key="2">
    <source>
        <dbReference type="ARBA" id="ARBA00022771"/>
    </source>
</evidence>
<keyword evidence="2 4" id="KW-0863">Zinc-finger</keyword>
<evidence type="ECO:0000313" key="7">
    <source>
        <dbReference type="EMBL" id="CAA7402931.1"/>
    </source>
</evidence>
<accession>A0A7I8KZ18</accession>
<dbReference type="EMBL" id="LR746272">
    <property type="protein sequence ID" value="CAA7402931.1"/>
    <property type="molecule type" value="Genomic_DNA"/>
</dbReference>
<dbReference type="GO" id="GO:0006355">
    <property type="term" value="P:regulation of DNA-templated transcription"/>
    <property type="evidence" value="ECO:0007669"/>
    <property type="project" value="InterPro"/>
</dbReference>
<keyword evidence="8" id="KW-1185">Reference proteome</keyword>
<sequence length="177" mass="19339">MRRMTNSDGTAANDRRRIVVEPQDQPESEEDKTQSDYIDSRHCHVGGAPTRVCSDCNTTKTPLWRSGPQGPKSLCNACGIRQRKARRAMAAAAALTGGLIPAVAPSTVRKEKTSGCQRTVPFKKRCRLTPGRTRTSLLFDEFAISLSKSSALHRVFPQDEKEAALLLMALSSGLIRG</sequence>
<dbReference type="PROSITE" id="PS50114">
    <property type="entry name" value="GATA_ZN_FINGER_2"/>
    <property type="match status" value="1"/>
</dbReference>
<keyword evidence="3" id="KW-0862">Zinc</keyword>
<feature type="domain" description="GATA-type" evidence="6">
    <location>
        <begin position="47"/>
        <end position="83"/>
    </location>
</feature>
<feature type="region of interest" description="Disordered" evidence="5">
    <location>
        <begin position="1"/>
        <end position="36"/>
    </location>
</feature>
<dbReference type="PANTHER" id="PTHR47255:SF4">
    <property type="entry name" value="GATA ZINC FINGER DOMAIN-CONTAINING PROTEIN 12"/>
    <property type="match status" value="1"/>
</dbReference>
<dbReference type="SMART" id="SM00401">
    <property type="entry name" value="ZnF_GATA"/>
    <property type="match status" value="1"/>
</dbReference>
<dbReference type="SUPFAM" id="SSF57716">
    <property type="entry name" value="Glucocorticoid receptor-like (DNA-binding domain)"/>
    <property type="match status" value="1"/>
</dbReference>
<protein>
    <recommendedName>
        <fullName evidence="6">GATA-type domain-containing protein</fullName>
    </recommendedName>
</protein>
<evidence type="ECO:0000256" key="3">
    <source>
        <dbReference type="ARBA" id="ARBA00022833"/>
    </source>
</evidence>
<dbReference type="CDD" id="cd00202">
    <property type="entry name" value="ZnF_GATA"/>
    <property type="match status" value="1"/>
</dbReference>
<dbReference type="InterPro" id="IPR000679">
    <property type="entry name" value="Znf_GATA"/>
</dbReference>
<evidence type="ECO:0000259" key="6">
    <source>
        <dbReference type="PROSITE" id="PS50114"/>
    </source>
</evidence>
<dbReference type="PANTHER" id="PTHR47255">
    <property type="entry name" value="GATA TRANSCRIPTION FACTOR 22-RELATED"/>
    <property type="match status" value="1"/>
</dbReference>
<evidence type="ECO:0000256" key="1">
    <source>
        <dbReference type="ARBA" id="ARBA00022723"/>
    </source>
</evidence>
<name>A0A7I8KZ18_SPIIN</name>
<keyword evidence="1" id="KW-0479">Metal-binding</keyword>
<organism evidence="7 8">
    <name type="scientific">Spirodela intermedia</name>
    <name type="common">Intermediate duckweed</name>
    <dbReference type="NCBI Taxonomy" id="51605"/>
    <lineage>
        <taxon>Eukaryota</taxon>
        <taxon>Viridiplantae</taxon>
        <taxon>Streptophyta</taxon>
        <taxon>Embryophyta</taxon>
        <taxon>Tracheophyta</taxon>
        <taxon>Spermatophyta</taxon>
        <taxon>Magnoliopsida</taxon>
        <taxon>Liliopsida</taxon>
        <taxon>Araceae</taxon>
        <taxon>Lemnoideae</taxon>
        <taxon>Spirodela</taxon>
    </lineage>
</organism>
<feature type="compositionally biased region" description="Polar residues" evidence="5">
    <location>
        <begin position="1"/>
        <end position="10"/>
    </location>
</feature>
<dbReference type="PROSITE" id="PS00344">
    <property type="entry name" value="GATA_ZN_FINGER_1"/>
    <property type="match status" value="1"/>
</dbReference>
<evidence type="ECO:0000256" key="5">
    <source>
        <dbReference type="SAM" id="MobiDB-lite"/>
    </source>
</evidence>
<proteinExistence type="predicted"/>
<reference evidence="7" key="1">
    <citation type="submission" date="2020-02" db="EMBL/GenBank/DDBJ databases">
        <authorList>
            <person name="Scholz U."/>
            <person name="Mascher M."/>
            <person name="Fiebig A."/>
        </authorList>
    </citation>
    <scope>NUCLEOTIDE SEQUENCE</scope>
</reference>
<dbReference type="OrthoDB" id="2162994at2759"/>
<dbReference type="AlphaFoldDB" id="A0A7I8KZ18"/>
<dbReference type="Proteomes" id="UP000663760">
    <property type="component" value="Chromosome 9"/>
</dbReference>
<evidence type="ECO:0000256" key="4">
    <source>
        <dbReference type="PROSITE-ProRule" id="PRU00094"/>
    </source>
</evidence>
<dbReference type="Pfam" id="PF00320">
    <property type="entry name" value="GATA"/>
    <property type="match status" value="1"/>
</dbReference>
<dbReference type="GO" id="GO:0008270">
    <property type="term" value="F:zinc ion binding"/>
    <property type="evidence" value="ECO:0007669"/>
    <property type="project" value="UniProtKB-KW"/>
</dbReference>
<dbReference type="InterPro" id="IPR013088">
    <property type="entry name" value="Znf_NHR/GATA"/>
</dbReference>
<dbReference type="InterPro" id="IPR052138">
    <property type="entry name" value="GATA_ZnFinger_Domain"/>
</dbReference>
<evidence type="ECO:0000313" key="8">
    <source>
        <dbReference type="Proteomes" id="UP000663760"/>
    </source>
</evidence>
<dbReference type="GO" id="GO:0043565">
    <property type="term" value="F:sequence-specific DNA binding"/>
    <property type="evidence" value="ECO:0007669"/>
    <property type="project" value="InterPro"/>
</dbReference>
<gene>
    <name evidence="7" type="ORF">SI8410_09013609</name>
</gene>
<dbReference type="Gene3D" id="3.30.50.10">
    <property type="entry name" value="Erythroid Transcription Factor GATA-1, subunit A"/>
    <property type="match status" value="1"/>
</dbReference>